<sequence length="184" mass="20286">MKKYKLLWAVCLTLGGLTACQENAAPKDKTVAQENVTEKSLQPMADTPQTATANLSLGNHSYAVTIRRAPDESLPLVVDELDQRFYDNAVEISILRDDAEWFAQKVTKDTFSEFLSDAERKGSLLLGMSCDTARCDRSQICFTAQVGQAGEGPAFLYLVPVNGGTPSVQRDNLQEEINYEDSSR</sequence>
<keyword evidence="1" id="KW-0449">Lipoprotein</keyword>
<accession>J9CGV4</accession>
<dbReference type="AlphaFoldDB" id="J9CGV4"/>
<dbReference type="Gene3D" id="2.40.128.510">
    <property type="entry name" value="Protein of unknown function DUF4738"/>
    <property type="match status" value="1"/>
</dbReference>
<evidence type="ECO:0000313" key="1">
    <source>
        <dbReference type="EMBL" id="EJW99270.1"/>
    </source>
</evidence>
<dbReference type="InterPro" id="IPR031762">
    <property type="entry name" value="DUF4738"/>
</dbReference>
<dbReference type="Pfam" id="PF15889">
    <property type="entry name" value="DUF4738"/>
    <property type="match status" value="1"/>
</dbReference>
<comment type="caution">
    <text evidence="1">The sequence shown here is derived from an EMBL/GenBank/DDBJ whole genome shotgun (WGS) entry which is preliminary data.</text>
</comment>
<proteinExistence type="predicted"/>
<organism evidence="1">
    <name type="scientific">gut metagenome</name>
    <dbReference type="NCBI Taxonomy" id="749906"/>
    <lineage>
        <taxon>unclassified sequences</taxon>
        <taxon>metagenomes</taxon>
        <taxon>organismal metagenomes</taxon>
    </lineage>
</organism>
<dbReference type="PROSITE" id="PS51257">
    <property type="entry name" value="PROKAR_LIPOPROTEIN"/>
    <property type="match status" value="1"/>
</dbReference>
<protein>
    <submittedName>
        <fullName evidence="1">Lipoprotein</fullName>
    </submittedName>
</protein>
<dbReference type="EMBL" id="AMCI01003886">
    <property type="protein sequence ID" value="EJW99270.1"/>
    <property type="molecule type" value="Genomic_DNA"/>
</dbReference>
<gene>
    <name evidence="1" type="ORF">EVA_12628</name>
</gene>
<name>J9CGV4_9ZZZZ</name>
<reference evidence="1" key="1">
    <citation type="journal article" date="2012" name="PLoS ONE">
        <title>Gene sets for utilization of primary and secondary nutrition supplies in the distal gut of endangered iberian lynx.</title>
        <authorList>
            <person name="Alcaide M."/>
            <person name="Messina E."/>
            <person name="Richter M."/>
            <person name="Bargiela R."/>
            <person name="Peplies J."/>
            <person name="Huws S.A."/>
            <person name="Newbold C.J."/>
            <person name="Golyshin P.N."/>
            <person name="Simon M.A."/>
            <person name="Lopez G."/>
            <person name="Yakimov M.M."/>
            <person name="Ferrer M."/>
        </authorList>
    </citation>
    <scope>NUCLEOTIDE SEQUENCE</scope>
</reference>